<sequence>MTYPGAENDPTSSPVNEDMLAVERRRKEREAEYGVWVASQTIPWGTVNAFTAGMKVPASTVQRLKWDELGLVVKRDTKAGREVLERTGTAEPAELEKWAADDKAAAERARQQAAANEQTSAGGATTASARKSGGN</sequence>
<evidence type="ECO:0000313" key="3">
    <source>
        <dbReference type="Proteomes" id="UP000622245"/>
    </source>
</evidence>
<reference evidence="2 3" key="1">
    <citation type="submission" date="2021-01" db="EMBL/GenBank/DDBJ databases">
        <title>Draft genome sequence of Micromonospora sp. strain STR1s_6.</title>
        <authorList>
            <person name="Karlyshev A."/>
            <person name="Jawad R."/>
        </authorList>
    </citation>
    <scope>NUCLEOTIDE SEQUENCE [LARGE SCALE GENOMIC DNA]</scope>
    <source>
        <strain evidence="2 3">STR1S-6</strain>
    </source>
</reference>
<feature type="region of interest" description="Disordered" evidence="1">
    <location>
        <begin position="83"/>
        <end position="135"/>
    </location>
</feature>
<dbReference type="Proteomes" id="UP000622245">
    <property type="component" value="Unassembled WGS sequence"/>
</dbReference>
<proteinExistence type="predicted"/>
<evidence type="ECO:0000313" key="2">
    <source>
        <dbReference type="EMBL" id="MBM0275095.1"/>
    </source>
</evidence>
<dbReference type="RefSeq" id="WP_203147501.1">
    <property type="nucleotide sequence ID" value="NZ_JAEVHL010000017.1"/>
</dbReference>
<protein>
    <submittedName>
        <fullName evidence="2">Uncharacterized protein</fullName>
    </submittedName>
</protein>
<organism evidence="2 3">
    <name type="scientific">Micromonospora tarensis</name>
    <dbReference type="NCBI Taxonomy" id="2806100"/>
    <lineage>
        <taxon>Bacteria</taxon>
        <taxon>Bacillati</taxon>
        <taxon>Actinomycetota</taxon>
        <taxon>Actinomycetes</taxon>
        <taxon>Micromonosporales</taxon>
        <taxon>Micromonosporaceae</taxon>
        <taxon>Micromonospora</taxon>
    </lineage>
</organism>
<accession>A0ABS1YCH4</accession>
<feature type="compositionally biased region" description="Low complexity" evidence="1">
    <location>
        <begin position="111"/>
        <end position="135"/>
    </location>
</feature>
<name>A0ABS1YCH4_9ACTN</name>
<gene>
    <name evidence="2" type="ORF">JM949_06310</name>
</gene>
<dbReference type="EMBL" id="JAEVHL010000017">
    <property type="protein sequence ID" value="MBM0275095.1"/>
    <property type="molecule type" value="Genomic_DNA"/>
</dbReference>
<keyword evidence="3" id="KW-1185">Reference proteome</keyword>
<feature type="compositionally biased region" description="Basic and acidic residues" evidence="1">
    <location>
        <begin position="94"/>
        <end position="110"/>
    </location>
</feature>
<evidence type="ECO:0000256" key="1">
    <source>
        <dbReference type="SAM" id="MobiDB-lite"/>
    </source>
</evidence>
<comment type="caution">
    <text evidence="2">The sequence shown here is derived from an EMBL/GenBank/DDBJ whole genome shotgun (WGS) entry which is preliminary data.</text>
</comment>